<sequence length="390" mass="44056">MYVDVVSWQVELDELLNQVGPRFGRSEPRQRARRYVDGLVVGLERKNGWTLAEHAGEISPDGMQRLLRRADWDVDGVRDDIRDYVVERLGHTGAVLVADDTGFIKKGDRSAGVQRQYTGTSGKKDNCQVGTFLAYVAPTGHALIDRHLYLPESWTTDRDRCRAAGVPDEVELQTKPRVAIDMLQRAIDAGVPFAWFTADEAFGQAKYLRVWLEERDVFHVVATRCNDDVSARGIGHGRVDAIIARLLARAWRRLSCGDGAHGPRVYDWARVPIRPWWAPGRGHWLLARRSLSDPTEIAYYICYAPRRTTLATLVWVAGRRWPVEECFKQAKQETGLDDYQVRNWRGWYAHITLSMLALAWLVAIRALEQKGANPPVVSSSSPSPFPKPAS</sequence>
<dbReference type="PANTHER" id="PTHR33627">
    <property type="entry name" value="TRANSPOSASE"/>
    <property type="match status" value="1"/>
</dbReference>
<dbReference type="Pfam" id="PF13546">
    <property type="entry name" value="DDE_5"/>
    <property type="match status" value="1"/>
</dbReference>
<comment type="caution">
    <text evidence="2">The sequence shown here is derived from an EMBL/GenBank/DDBJ whole genome shotgun (WGS) entry which is preliminary data.</text>
</comment>
<proteinExistence type="predicted"/>
<name>A0ABW3YCN4_9ACTN</name>
<evidence type="ECO:0000313" key="3">
    <source>
        <dbReference type="Proteomes" id="UP001597260"/>
    </source>
</evidence>
<evidence type="ECO:0000313" key="2">
    <source>
        <dbReference type="EMBL" id="MFD1321386.1"/>
    </source>
</evidence>
<dbReference type="InterPro" id="IPR039365">
    <property type="entry name" value="IS701-like"/>
</dbReference>
<accession>A0ABW3YCN4</accession>
<gene>
    <name evidence="2" type="ORF">ACFQ4H_09830</name>
</gene>
<reference evidence="3" key="1">
    <citation type="journal article" date="2019" name="Int. J. Syst. Evol. Microbiol.">
        <title>The Global Catalogue of Microorganisms (GCM) 10K type strain sequencing project: providing services to taxonomists for standard genome sequencing and annotation.</title>
        <authorList>
            <consortium name="The Broad Institute Genomics Platform"/>
            <consortium name="The Broad Institute Genome Sequencing Center for Infectious Disease"/>
            <person name="Wu L."/>
            <person name="Ma J."/>
        </authorList>
    </citation>
    <scope>NUCLEOTIDE SEQUENCE [LARGE SCALE GENOMIC DNA]</scope>
    <source>
        <strain evidence="3">JCM 31037</strain>
    </source>
</reference>
<dbReference type="EMBL" id="JBHTMP010000011">
    <property type="protein sequence ID" value="MFD1321386.1"/>
    <property type="molecule type" value="Genomic_DNA"/>
</dbReference>
<dbReference type="NCBIfam" id="NF033540">
    <property type="entry name" value="transpos_IS701"/>
    <property type="match status" value="1"/>
</dbReference>
<protein>
    <submittedName>
        <fullName evidence="2">IS701 family transposase</fullName>
    </submittedName>
</protein>
<dbReference type="SUPFAM" id="SSF53098">
    <property type="entry name" value="Ribonuclease H-like"/>
    <property type="match status" value="1"/>
</dbReference>
<feature type="domain" description="Transposase IS701-like DDE" evidence="1">
    <location>
        <begin position="21"/>
        <end position="227"/>
    </location>
</feature>
<organism evidence="2 3">
    <name type="scientific">Micromonospora sonneratiae</name>
    <dbReference type="NCBI Taxonomy" id="1184706"/>
    <lineage>
        <taxon>Bacteria</taxon>
        <taxon>Bacillati</taxon>
        <taxon>Actinomycetota</taxon>
        <taxon>Actinomycetes</taxon>
        <taxon>Micromonosporales</taxon>
        <taxon>Micromonosporaceae</taxon>
        <taxon>Micromonospora</taxon>
    </lineage>
</organism>
<dbReference type="Proteomes" id="UP001597260">
    <property type="component" value="Unassembled WGS sequence"/>
</dbReference>
<dbReference type="InterPro" id="IPR012337">
    <property type="entry name" value="RNaseH-like_sf"/>
</dbReference>
<dbReference type="InterPro" id="IPR038721">
    <property type="entry name" value="IS701-like_DDE_dom"/>
</dbReference>
<keyword evidence="3" id="KW-1185">Reference proteome</keyword>
<dbReference type="PANTHER" id="PTHR33627:SF1">
    <property type="entry name" value="TRANSPOSASE"/>
    <property type="match status" value="1"/>
</dbReference>
<dbReference type="RefSeq" id="WP_377569487.1">
    <property type="nucleotide sequence ID" value="NZ_JBHTMP010000011.1"/>
</dbReference>
<evidence type="ECO:0000259" key="1">
    <source>
        <dbReference type="Pfam" id="PF13546"/>
    </source>
</evidence>